<comment type="similarity">
    <text evidence="1">Belongs to the short-chain dehydrogenases/reductases (SDR) family.</text>
</comment>
<gene>
    <name evidence="4" type="ORF">PR048_033417</name>
</gene>
<dbReference type="EMBL" id="JARBHB010000017">
    <property type="protein sequence ID" value="KAJ8865894.1"/>
    <property type="molecule type" value="Genomic_DNA"/>
</dbReference>
<organism evidence="4 5">
    <name type="scientific">Dryococelus australis</name>
    <dbReference type="NCBI Taxonomy" id="614101"/>
    <lineage>
        <taxon>Eukaryota</taxon>
        <taxon>Metazoa</taxon>
        <taxon>Ecdysozoa</taxon>
        <taxon>Arthropoda</taxon>
        <taxon>Hexapoda</taxon>
        <taxon>Insecta</taxon>
        <taxon>Pterygota</taxon>
        <taxon>Neoptera</taxon>
        <taxon>Polyneoptera</taxon>
        <taxon>Phasmatodea</taxon>
        <taxon>Verophasmatodea</taxon>
        <taxon>Anareolatae</taxon>
        <taxon>Phasmatidae</taxon>
        <taxon>Eurycanthinae</taxon>
        <taxon>Dryococelus</taxon>
    </lineage>
</organism>
<evidence type="ECO:0000313" key="4">
    <source>
        <dbReference type="EMBL" id="KAJ8865894.1"/>
    </source>
</evidence>
<dbReference type="PANTHER" id="PTHR24322:SF736">
    <property type="entry name" value="RETINOL DEHYDROGENASE 10"/>
    <property type="match status" value="1"/>
</dbReference>
<feature type="domain" description="Reverse transcriptase Ty1/copia-type" evidence="3">
    <location>
        <begin position="816"/>
        <end position="981"/>
    </location>
</feature>
<dbReference type="InterPro" id="IPR002347">
    <property type="entry name" value="SDR_fam"/>
</dbReference>
<dbReference type="Gene3D" id="3.40.50.720">
    <property type="entry name" value="NAD(P)-binding Rossmann-like Domain"/>
    <property type="match status" value="1"/>
</dbReference>
<dbReference type="InterPro" id="IPR013103">
    <property type="entry name" value="RVT_2"/>
</dbReference>
<dbReference type="Gene3D" id="3.30.420.10">
    <property type="entry name" value="Ribonuclease H-like superfamily/Ribonuclease H"/>
    <property type="match status" value="1"/>
</dbReference>
<accession>A0ABQ9G081</accession>
<dbReference type="Proteomes" id="UP001159363">
    <property type="component" value="Chromosome 16"/>
</dbReference>
<proteinExistence type="inferred from homology"/>
<evidence type="ECO:0000256" key="2">
    <source>
        <dbReference type="ARBA" id="ARBA00023002"/>
    </source>
</evidence>
<evidence type="ECO:0000313" key="5">
    <source>
        <dbReference type="Proteomes" id="UP001159363"/>
    </source>
</evidence>
<dbReference type="SUPFAM" id="SSF51735">
    <property type="entry name" value="NAD(P)-binding Rossmann-fold domains"/>
    <property type="match status" value="1"/>
</dbReference>
<reference evidence="4 5" key="1">
    <citation type="submission" date="2023-02" db="EMBL/GenBank/DDBJ databases">
        <title>LHISI_Scaffold_Assembly.</title>
        <authorList>
            <person name="Stuart O.P."/>
            <person name="Cleave R."/>
            <person name="Magrath M.J.L."/>
            <person name="Mikheyev A.S."/>
        </authorList>
    </citation>
    <scope>NUCLEOTIDE SEQUENCE [LARGE SCALE GENOMIC DNA]</scope>
    <source>
        <strain evidence="4">Daus_M_001</strain>
        <tissue evidence="4">Leg muscle</tissue>
    </source>
</reference>
<dbReference type="SUPFAM" id="SSF53098">
    <property type="entry name" value="Ribonuclease H-like"/>
    <property type="match status" value="1"/>
</dbReference>
<dbReference type="InterPro" id="IPR036397">
    <property type="entry name" value="RNaseH_sf"/>
</dbReference>
<dbReference type="PANTHER" id="PTHR24322">
    <property type="entry name" value="PKSB"/>
    <property type="match status" value="1"/>
</dbReference>
<dbReference type="CDD" id="cd09272">
    <property type="entry name" value="RNase_HI_RT_Ty1"/>
    <property type="match status" value="1"/>
</dbReference>
<dbReference type="Pfam" id="PF07727">
    <property type="entry name" value="RVT_2"/>
    <property type="match status" value="1"/>
</dbReference>
<name>A0ABQ9G081_9NEOP</name>
<evidence type="ECO:0000256" key="1">
    <source>
        <dbReference type="ARBA" id="ARBA00006484"/>
    </source>
</evidence>
<protein>
    <recommendedName>
        <fullName evidence="3">Reverse transcriptase Ty1/copia-type domain-containing protein</fullName>
    </recommendedName>
</protein>
<dbReference type="Pfam" id="PF00106">
    <property type="entry name" value="adh_short"/>
    <property type="match status" value="1"/>
</dbReference>
<comment type="caution">
    <text evidence="4">The sequence shown here is derived from an EMBL/GenBank/DDBJ whole genome shotgun (WGS) entry which is preliminary data.</text>
</comment>
<evidence type="ECO:0000259" key="3">
    <source>
        <dbReference type="Pfam" id="PF07727"/>
    </source>
</evidence>
<dbReference type="InterPro" id="IPR036291">
    <property type="entry name" value="NAD(P)-bd_dom_sf"/>
</dbReference>
<sequence>MQAATLLQSLELACRVLFICCPKITTLLRKKRESKNKRCEALTARLVSAFRGGVRCNGSRTGLPTMLQNLYSVLHVCYDAVHMLIGIVCTIFESTFHIFKPPALKPVEGEIALKYSAARAAFWHDGRSLTSHWLCSRLLGVKRKGKELAVVGASQGVGREFAVELASLGAVVVCWDVDKEANQETVKAARSAQGCRGKTHAYHCDVSDRDQVLRTARLVQKEVGDVSILIQCNSAESPRSSLAQFTHGLSKVMATNVFSHFWVSRPNSEVLEAFLPAMKERNHGHVVLLSSVAGLNGIGQRVMLHMSQFAMKGLAESLKEELRVTGLSGIHLTLAHVHPSIVSHNLHASTLASRGCNSAAVKRVRKKNEKTGSHISNKAVVERIKMDHSEVCELSLVEKLKEPSDFQLWKFKVNILFKSQGLYCIVCGEVKAPKQVEEKRSADSRTETDMATFKAAVKKCYECGSNKHLAGFHKTDTPSKKQGVSAVKCFSCQKTGQYGSGLPSCDAVDTKHNSLLEDTRAVKTDIGLAKKSASINAESVGRVVTDYCELKEVLYVPQLSMNILSVGSITQNAESVGRVVTDYCELKEVLYVPQLSKNILSVGSITQNGGEVNFTKNEVAVIKENEVLIRGRKVQMDLYTSAPYMPQHQGTTEQFNRTMLDKVRALMLDPAAPKDLWSEAAYTATYLINRSPDKRTDSNTCNEVNDTSVMLPVLADEQRDSVNESQEGENSENMATEMTVLDRNSDSEELFHGFETRIETREESVGIQERASKRNRRTLVRYEDYLMLIYEEALSCPVGRHWKVAVEEEKQALIKNKTWTVMKKEDVPAGQRILTSKWIFKKREDGKYKARLVVRGFLNSGPMQALLEMALREGYVLRTFDVKTAFLYGYLEKPVYLYPPPPPHPEGVNISGVCRLTKLLYSLKQAPMRWNVRITDNLKLAGMCQLKSEPCVFKNSDGSVILGLYVDFGIVVGKDCRVVDGLFPGMEIMRNEKGLHLNQTGAMAQLLEAYNMTEAKPALTLAVERKGEEKEGQNRTFPYRKFLGSLMYLSNKTSRSVENPSEEDIVSIKRVLRYLKGTENLGIRCDGSSPMEELVDFCDANFAGDPESRRSTTDYVIYYCGGPISWCARKQPVVTLSTAEAEYIAAAECTKELMYLKAVLEETLGKESFALFWIACTKEVAHEILKAMRRNYAEVSIPEYILHLGNILR</sequence>
<dbReference type="InterPro" id="IPR012337">
    <property type="entry name" value="RNaseH-like_sf"/>
</dbReference>
<keyword evidence="5" id="KW-1185">Reference proteome</keyword>
<keyword evidence="2" id="KW-0560">Oxidoreductase</keyword>